<dbReference type="GO" id="GO:0022857">
    <property type="term" value="F:transmembrane transporter activity"/>
    <property type="evidence" value="ECO:0007669"/>
    <property type="project" value="InterPro"/>
</dbReference>
<evidence type="ECO:0000256" key="1">
    <source>
        <dbReference type="ARBA" id="ARBA00004651"/>
    </source>
</evidence>
<dbReference type="STRING" id="89059.LAC1533_0683"/>
<feature type="transmembrane region" description="Helical" evidence="7">
    <location>
        <begin position="16"/>
        <end position="41"/>
    </location>
</feature>
<feature type="transmembrane region" description="Helical" evidence="7">
    <location>
        <begin position="86"/>
        <end position="105"/>
    </location>
</feature>
<feature type="transmembrane region" description="Helical" evidence="7">
    <location>
        <begin position="292"/>
        <end position="310"/>
    </location>
</feature>
<evidence type="ECO:0000259" key="8">
    <source>
        <dbReference type="PROSITE" id="PS50850"/>
    </source>
</evidence>
<reference evidence="9 10" key="1">
    <citation type="journal article" date="2015" name="Genome Announc.">
        <title>Expanding the biotechnology potential of lactobacilli through comparative genomics of 213 strains and associated genera.</title>
        <authorList>
            <person name="Sun Z."/>
            <person name="Harris H.M."/>
            <person name="McCann A."/>
            <person name="Guo C."/>
            <person name="Argimon S."/>
            <person name="Zhang W."/>
            <person name="Yang X."/>
            <person name="Jeffery I.B."/>
            <person name="Cooney J.C."/>
            <person name="Kagawa T.F."/>
            <person name="Liu W."/>
            <person name="Song Y."/>
            <person name="Salvetti E."/>
            <person name="Wrobel A."/>
            <person name="Rasinkangas P."/>
            <person name="Parkhill J."/>
            <person name="Rea M.C."/>
            <person name="O'Sullivan O."/>
            <person name="Ritari J."/>
            <person name="Douillard F.P."/>
            <person name="Paul Ross R."/>
            <person name="Yang R."/>
            <person name="Briner A.E."/>
            <person name="Felis G.E."/>
            <person name="de Vos W.M."/>
            <person name="Barrangou R."/>
            <person name="Klaenhammer T.R."/>
            <person name="Caufield P.W."/>
            <person name="Cui Y."/>
            <person name="Zhang H."/>
            <person name="O'Toole P.W."/>
        </authorList>
    </citation>
    <scope>NUCLEOTIDE SEQUENCE [LARGE SCALE GENOMIC DNA]</scope>
    <source>
        <strain evidence="9 10">DSM 15353</strain>
    </source>
</reference>
<feature type="transmembrane region" description="Helical" evidence="7">
    <location>
        <begin position="144"/>
        <end position="165"/>
    </location>
</feature>
<dbReference type="AlphaFoldDB" id="A0A0R2KDC2"/>
<name>A0A0R2KDC2_9LACO</name>
<comment type="subcellular location">
    <subcellularLocation>
        <location evidence="1">Cell membrane</location>
        <topology evidence="1">Multi-pass membrane protein</topology>
    </subcellularLocation>
</comment>
<keyword evidence="3" id="KW-1003">Cell membrane</keyword>
<dbReference type="InterPro" id="IPR001958">
    <property type="entry name" value="Tet-R_TetA/multi-R_MdtG-like"/>
</dbReference>
<feature type="transmembrane region" description="Helical" evidence="7">
    <location>
        <begin position="171"/>
        <end position="193"/>
    </location>
</feature>
<feature type="transmembrane region" description="Helical" evidence="7">
    <location>
        <begin position="260"/>
        <end position="280"/>
    </location>
</feature>
<dbReference type="InterPro" id="IPR020846">
    <property type="entry name" value="MFS_dom"/>
</dbReference>
<proteinExistence type="predicted"/>
<organism evidence="9 10">
    <name type="scientific">Ligilactobacillus acidipiscis</name>
    <dbReference type="NCBI Taxonomy" id="89059"/>
    <lineage>
        <taxon>Bacteria</taxon>
        <taxon>Bacillati</taxon>
        <taxon>Bacillota</taxon>
        <taxon>Bacilli</taxon>
        <taxon>Lactobacillales</taxon>
        <taxon>Lactobacillaceae</taxon>
        <taxon>Ligilactobacillus</taxon>
    </lineage>
</organism>
<evidence type="ECO:0000256" key="3">
    <source>
        <dbReference type="ARBA" id="ARBA00022475"/>
    </source>
</evidence>
<accession>A0A0R2KDC2</accession>
<evidence type="ECO:0000256" key="4">
    <source>
        <dbReference type="ARBA" id="ARBA00022692"/>
    </source>
</evidence>
<dbReference type="Gene3D" id="1.20.1250.20">
    <property type="entry name" value="MFS general substrate transporter like domains"/>
    <property type="match status" value="2"/>
</dbReference>
<dbReference type="GO" id="GO:0005886">
    <property type="term" value="C:plasma membrane"/>
    <property type="evidence" value="ECO:0007669"/>
    <property type="project" value="UniProtKB-SubCell"/>
</dbReference>
<dbReference type="OrthoDB" id="65739at2"/>
<feature type="transmembrane region" description="Helical" evidence="7">
    <location>
        <begin position="53"/>
        <end position="74"/>
    </location>
</feature>
<feature type="transmembrane region" description="Helical" evidence="7">
    <location>
        <begin position="378"/>
        <end position="396"/>
    </location>
</feature>
<evidence type="ECO:0000256" key="2">
    <source>
        <dbReference type="ARBA" id="ARBA00022448"/>
    </source>
</evidence>
<dbReference type="SUPFAM" id="SSF103473">
    <property type="entry name" value="MFS general substrate transporter"/>
    <property type="match status" value="1"/>
</dbReference>
<sequence length="405" mass="44635">METELHEKRPLWKQNLYVLWFGVFMTGVGMSEIMPFLSLFINELGHFSKNQLSVYSGLVYAVTFLIMAIVSPLWGKLADQKGRKLMLIRASFGMGIVFFLMGFVTNVWELFALRALQGAFGGYVSNSNALVAAQTPREHSGHSLSILVTGITAGNLLGPLLGGFLADVFSYRISFHITGVIMLIVCLLTYLLVHEKPSVQTQQPSGKQKESLTFKDIRSNKVILLLITTTMLVQVVTMSINPILSLFVKELTTPGQSVTMMAGLVAAMPGISTVLAAPFFGRLGDKIGTHKLLIFGFVFAMIVFALTSFVKNVYILMFFRLLTGVSDAAILPSVQTLLTKNTAPENTSIVFSYNQSFQSLGNMFGPLLGSAIATIFDYRQIFLFCSLIMVINFVSFTRSKLAKAY</sequence>
<dbReference type="RefSeq" id="WP_010499213.1">
    <property type="nucleotide sequence ID" value="NZ_JQBK01000032.1"/>
</dbReference>
<evidence type="ECO:0000256" key="5">
    <source>
        <dbReference type="ARBA" id="ARBA00022989"/>
    </source>
</evidence>
<dbReference type="PANTHER" id="PTHR43414">
    <property type="entry name" value="MULTIDRUG RESISTANCE PROTEIN MDTG"/>
    <property type="match status" value="1"/>
</dbReference>
<dbReference type="PRINTS" id="PR01035">
    <property type="entry name" value="TCRTETA"/>
</dbReference>
<gene>
    <name evidence="9" type="ORF">IV43_GL001250</name>
</gene>
<keyword evidence="6 7" id="KW-0472">Membrane</keyword>
<evidence type="ECO:0000256" key="6">
    <source>
        <dbReference type="ARBA" id="ARBA00023136"/>
    </source>
</evidence>
<feature type="transmembrane region" description="Helical" evidence="7">
    <location>
        <begin position="222"/>
        <end position="248"/>
    </location>
</feature>
<feature type="domain" description="Major facilitator superfamily (MFS) profile" evidence="8">
    <location>
        <begin position="15"/>
        <end position="404"/>
    </location>
</feature>
<evidence type="ECO:0000256" key="7">
    <source>
        <dbReference type="SAM" id="Phobius"/>
    </source>
</evidence>
<dbReference type="PANTHER" id="PTHR43414:SF6">
    <property type="entry name" value="MULTIDRUG RESISTANCE PROTEIN MDTG"/>
    <property type="match status" value="1"/>
</dbReference>
<dbReference type="EMBL" id="JQBK01000032">
    <property type="protein sequence ID" value="KRN84404.1"/>
    <property type="molecule type" value="Genomic_DNA"/>
</dbReference>
<dbReference type="Proteomes" id="UP000051491">
    <property type="component" value="Unassembled WGS sequence"/>
</dbReference>
<dbReference type="PATRIC" id="fig|89059.3.peg.1349"/>
<dbReference type="InterPro" id="IPR011701">
    <property type="entry name" value="MFS"/>
</dbReference>
<keyword evidence="4 7" id="KW-0812">Transmembrane</keyword>
<keyword evidence="2" id="KW-0813">Transport</keyword>
<protein>
    <submittedName>
        <fullName evidence="9">Multidrug resistance efflux pump</fullName>
    </submittedName>
</protein>
<dbReference type="Pfam" id="PF07690">
    <property type="entry name" value="MFS_1"/>
    <property type="match status" value="1"/>
</dbReference>
<keyword evidence="5 7" id="KW-1133">Transmembrane helix</keyword>
<comment type="caution">
    <text evidence="9">The sequence shown here is derived from an EMBL/GenBank/DDBJ whole genome shotgun (WGS) entry which is preliminary data.</text>
</comment>
<dbReference type="PROSITE" id="PS50850">
    <property type="entry name" value="MFS"/>
    <property type="match status" value="1"/>
</dbReference>
<dbReference type="InterPro" id="IPR036259">
    <property type="entry name" value="MFS_trans_sf"/>
</dbReference>
<evidence type="ECO:0000313" key="10">
    <source>
        <dbReference type="Proteomes" id="UP000051491"/>
    </source>
</evidence>
<evidence type="ECO:0000313" key="9">
    <source>
        <dbReference type="EMBL" id="KRN84404.1"/>
    </source>
</evidence>